<comment type="subcellular location">
    <subcellularLocation>
        <location evidence="9">Cell membrane</location>
    </subcellularLocation>
</comment>
<evidence type="ECO:0000256" key="7">
    <source>
        <dbReference type="ARBA" id="ARBA00049183"/>
    </source>
</evidence>
<dbReference type="Pfam" id="PF04413">
    <property type="entry name" value="Glycos_transf_N"/>
    <property type="match status" value="1"/>
</dbReference>
<dbReference type="Proteomes" id="UP000244911">
    <property type="component" value="Unassembled WGS sequence"/>
</dbReference>
<evidence type="ECO:0000313" key="12">
    <source>
        <dbReference type="Proteomes" id="UP000244911"/>
    </source>
</evidence>
<evidence type="ECO:0000256" key="3">
    <source>
        <dbReference type="ARBA" id="ARBA00012621"/>
    </source>
</evidence>
<dbReference type="PANTHER" id="PTHR42755">
    <property type="entry name" value="3-DEOXY-MANNO-OCTULOSONATE CYTIDYLYLTRANSFERASE"/>
    <property type="match status" value="1"/>
</dbReference>
<protein>
    <recommendedName>
        <fullName evidence="4 9">3-deoxy-D-manno-octulosonic acid transferase</fullName>
        <shortName evidence="9">Kdo transferase</shortName>
        <ecNumber evidence="3 9">2.4.99.12</ecNumber>
    </recommendedName>
    <alternativeName>
        <fullName evidence="6 9">Lipid IV(A) 3-deoxy-D-manno-octulosonic acid transferase</fullName>
    </alternativeName>
</protein>
<evidence type="ECO:0000256" key="6">
    <source>
        <dbReference type="ARBA" id="ARBA00031445"/>
    </source>
</evidence>
<organism evidence="11 12">
    <name type="scientific">Aliiroseovarius pelagivivens</name>
    <dbReference type="NCBI Taxonomy" id="1639690"/>
    <lineage>
        <taxon>Bacteria</taxon>
        <taxon>Pseudomonadati</taxon>
        <taxon>Pseudomonadota</taxon>
        <taxon>Alphaproteobacteria</taxon>
        <taxon>Rhodobacterales</taxon>
        <taxon>Paracoccaceae</taxon>
        <taxon>Aliiroseovarius</taxon>
    </lineage>
</organism>
<keyword evidence="9" id="KW-0472">Membrane</keyword>
<evidence type="ECO:0000256" key="1">
    <source>
        <dbReference type="ARBA" id="ARBA00003394"/>
    </source>
</evidence>
<gene>
    <name evidence="11" type="primary">waaA</name>
    <name evidence="11" type="ORF">ALP8811_02919</name>
</gene>
<dbReference type="PANTHER" id="PTHR42755:SF1">
    <property type="entry name" value="3-DEOXY-D-MANNO-OCTULOSONIC ACID TRANSFERASE, MITOCHONDRIAL-RELATED"/>
    <property type="match status" value="1"/>
</dbReference>
<feature type="active site" description="Proton acceptor" evidence="8">
    <location>
        <position position="65"/>
    </location>
</feature>
<dbReference type="Gene3D" id="3.40.50.2000">
    <property type="entry name" value="Glycogen Phosphorylase B"/>
    <property type="match status" value="1"/>
</dbReference>
<dbReference type="RefSeq" id="WP_108857957.1">
    <property type="nucleotide sequence ID" value="NZ_OMOI01000002.1"/>
</dbReference>
<evidence type="ECO:0000256" key="9">
    <source>
        <dbReference type="RuleBase" id="RU365103"/>
    </source>
</evidence>
<proteinExistence type="inferred from homology"/>
<evidence type="ECO:0000259" key="10">
    <source>
        <dbReference type="Pfam" id="PF04413"/>
    </source>
</evidence>
<sequence length="428" mass="47297">MSLIRSSLLRRLQALQGKKPTERLTPSDRAQDEATQAIKQARQGKSEHVRPEGLVVWACLPDLTESEALMSLIPPLRAEMGDVTLLLTTQDRHPNDAAPPDGIYHVGPKFEPAPIRNFLDHWQPDVVIWVHPEIDLVVLDALKKRGVSVIWMGAKIPQDRGLTQRFKLSALRDAAAEIDSIIAKDGASRRELLRLGIPVEKMRVTGLLQPLSQVPGCDIEERDRIAQKLDARPVWLAAGVDPSEENAILNAHRILIRKSHRLLLVLIPEDPARSTGLTEQLERDSWIISTRTNDDCPHRDDQIFVVDRADECELWMHLASITWIGGTLAGGANRNPLDPAALGSVVLFGPEGGRHAASLDRLASAGAARRVRDASTLAVEIEHLLAPDKAAEMAMAAWDVTTKGADVSEFLMQRLLDLLDEAESRKVF</sequence>
<dbReference type="InterPro" id="IPR039901">
    <property type="entry name" value="Kdotransferase"/>
</dbReference>
<evidence type="ECO:0000256" key="4">
    <source>
        <dbReference type="ARBA" id="ARBA00019077"/>
    </source>
</evidence>
<comment type="similarity">
    <text evidence="9">Belongs to the glycosyltransferase group 1 family.</text>
</comment>
<dbReference type="AlphaFoldDB" id="A0A2R8ASJ4"/>
<comment type="function">
    <text evidence="1 9">Involved in lipopolysaccharide (LPS) biosynthesis. Catalyzes the transfer of 3-deoxy-D-manno-octulosonate (Kdo) residue(s) from CMP-Kdo to lipid IV(A), the tetraacyldisaccharide-1,4'-bisphosphate precursor of lipid A.</text>
</comment>
<dbReference type="InterPro" id="IPR007507">
    <property type="entry name" value="Glycos_transf_N"/>
</dbReference>
<dbReference type="UniPathway" id="UPA00958"/>
<keyword evidence="5 9" id="KW-0808">Transferase</keyword>
<comment type="catalytic activity">
    <reaction evidence="7 9">
        <text>lipid IVA (E. coli) + CMP-3-deoxy-beta-D-manno-octulosonate = alpha-Kdo-(2-&gt;6)-lipid IVA (E. coli) + CMP + H(+)</text>
        <dbReference type="Rhea" id="RHEA:28066"/>
        <dbReference type="ChEBI" id="CHEBI:15378"/>
        <dbReference type="ChEBI" id="CHEBI:58603"/>
        <dbReference type="ChEBI" id="CHEBI:60364"/>
        <dbReference type="ChEBI" id="CHEBI:60377"/>
        <dbReference type="ChEBI" id="CHEBI:85987"/>
        <dbReference type="EC" id="2.4.99.12"/>
    </reaction>
</comment>
<evidence type="ECO:0000313" key="11">
    <source>
        <dbReference type="EMBL" id="SPF78985.1"/>
    </source>
</evidence>
<accession>A0A2R8ASJ4</accession>
<keyword evidence="12" id="KW-1185">Reference proteome</keyword>
<keyword evidence="9" id="KW-0448">Lipopolysaccharide biosynthesis</keyword>
<feature type="domain" description="3-deoxy-D-manno-octulosonic-acid transferase N-terminal" evidence="10">
    <location>
        <begin position="51"/>
        <end position="207"/>
    </location>
</feature>
<keyword evidence="11" id="KW-0328">Glycosyltransferase</keyword>
<evidence type="ECO:0000256" key="8">
    <source>
        <dbReference type="PIRSR" id="PIRSR639901-1"/>
    </source>
</evidence>
<dbReference type="SUPFAM" id="SSF53756">
    <property type="entry name" value="UDP-Glycosyltransferase/glycogen phosphorylase"/>
    <property type="match status" value="1"/>
</dbReference>
<evidence type="ECO:0000256" key="5">
    <source>
        <dbReference type="ARBA" id="ARBA00022679"/>
    </source>
</evidence>
<dbReference type="Gene3D" id="3.40.50.11720">
    <property type="entry name" value="3-Deoxy-D-manno-octulosonic-acid transferase, N-terminal domain"/>
    <property type="match status" value="1"/>
</dbReference>
<dbReference type="InterPro" id="IPR038107">
    <property type="entry name" value="Glycos_transf_N_sf"/>
</dbReference>
<dbReference type="EC" id="2.4.99.12" evidence="3 9"/>
<dbReference type="GO" id="GO:0043842">
    <property type="term" value="F:Kdo transferase activity"/>
    <property type="evidence" value="ECO:0007669"/>
    <property type="project" value="UniProtKB-EC"/>
</dbReference>
<name>A0A2R8ASJ4_9RHOB</name>
<keyword evidence="9" id="KW-1003">Cell membrane</keyword>
<dbReference type="OrthoDB" id="9789797at2"/>
<dbReference type="GO" id="GO:0009244">
    <property type="term" value="P:lipopolysaccharide core region biosynthetic process"/>
    <property type="evidence" value="ECO:0007669"/>
    <property type="project" value="UniProtKB-UniRule"/>
</dbReference>
<comment type="pathway">
    <text evidence="2 9">Bacterial outer membrane biogenesis; LPS core biosynthesis.</text>
</comment>
<dbReference type="GO" id="GO:0005886">
    <property type="term" value="C:plasma membrane"/>
    <property type="evidence" value="ECO:0007669"/>
    <property type="project" value="UniProtKB-SubCell"/>
</dbReference>
<reference evidence="11 12" key="1">
    <citation type="submission" date="2018-03" db="EMBL/GenBank/DDBJ databases">
        <authorList>
            <person name="Keele B.F."/>
        </authorList>
    </citation>
    <scope>NUCLEOTIDE SEQUENCE [LARGE SCALE GENOMIC DNA]</scope>
    <source>
        <strain evidence="11 12">CECT 8811</strain>
    </source>
</reference>
<dbReference type="EMBL" id="OMOI01000002">
    <property type="protein sequence ID" value="SPF78985.1"/>
    <property type="molecule type" value="Genomic_DNA"/>
</dbReference>
<dbReference type="GO" id="GO:0009245">
    <property type="term" value="P:lipid A biosynthetic process"/>
    <property type="evidence" value="ECO:0007669"/>
    <property type="project" value="TreeGrafter"/>
</dbReference>
<evidence type="ECO:0000256" key="2">
    <source>
        <dbReference type="ARBA" id="ARBA00004713"/>
    </source>
</evidence>